<dbReference type="Proteomes" id="UP000812013">
    <property type="component" value="Unassembled WGS sequence"/>
</dbReference>
<dbReference type="RefSeq" id="WP_219672417.1">
    <property type="nucleotide sequence ID" value="NZ_WTFF01000734.1"/>
</dbReference>
<evidence type="ECO:0000313" key="2">
    <source>
        <dbReference type="Proteomes" id="UP000812013"/>
    </source>
</evidence>
<name>A0ABS6ZHJ2_9ACTN</name>
<reference evidence="1 2" key="1">
    <citation type="submission" date="2019-12" db="EMBL/GenBank/DDBJ databases">
        <title>Genome sequence of Streptomyces bambusae.</title>
        <authorList>
            <person name="Bansal K."/>
            <person name="Choksket S."/>
            <person name="Korpole S."/>
            <person name="Patil P.B."/>
        </authorList>
    </citation>
    <scope>NUCLEOTIDE SEQUENCE [LARGE SCALE GENOMIC DNA]</scope>
    <source>
        <strain evidence="1 2">SK60</strain>
    </source>
</reference>
<gene>
    <name evidence="1" type="ORF">GPJ59_36775</name>
</gene>
<organism evidence="1 2">
    <name type="scientific">Streptomyces bambusae</name>
    <dbReference type="NCBI Taxonomy" id="1550616"/>
    <lineage>
        <taxon>Bacteria</taxon>
        <taxon>Bacillati</taxon>
        <taxon>Actinomycetota</taxon>
        <taxon>Actinomycetes</taxon>
        <taxon>Kitasatosporales</taxon>
        <taxon>Streptomycetaceae</taxon>
        <taxon>Streptomyces</taxon>
    </lineage>
</organism>
<feature type="non-terminal residue" evidence="1">
    <location>
        <position position="65"/>
    </location>
</feature>
<dbReference type="EMBL" id="WTFF01000734">
    <property type="protein sequence ID" value="MBW5487212.1"/>
    <property type="molecule type" value="Genomic_DNA"/>
</dbReference>
<sequence>MTCLHRGGADSRLLATALAVLGEDAAPEPAARLAGMSPTAAARAAAALEASGLPLSLIPISEPPR</sequence>
<proteinExistence type="predicted"/>
<keyword evidence="2" id="KW-1185">Reference proteome</keyword>
<evidence type="ECO:0000313" key="1">
    <source>
        <dbReference type="EMBL" id="MBW5487212.1"/>
    </source>
</evidence>
<protein>
    <submittedName>
        <fullName evidence="1">Uncharacterized protein</fullName>
    </submittedName>
</protein>
<comment type="caution">
    <text evidence="1">The sequence shown here is derived from an EMBL/GenBank/DDBJ whole genome shotgun (WGS) entry which is preliminary data.</text>
</comment>
<accession>A0ABS6ZHJ2</accession>